<gene>
    <name evidence="1" type="ORF">IF202_00745</name>
</gene>
<proteinExistence type="predicted"/>
<evidence type="ECO:0000313" key="2">
    <source>
        <dbReference type="Proteomes" id="UP000604161"/>
    </source>
</evidence>
<protein>
    <submittedName>
        <fullName evidence="1">Transcriptional regulator</fullName>
    </submittedName>
</protein>
<dbReference type="RefSeq" id="WP_191592962.1">
    <property type="nucleotide sequence ID" value="NZ_JACYFC010000001.1"/>
</dbReference>
<sequence length="95" mass="10474">MGILSSLKGLFSATESAPEKAEETVEYKGFEIVPAPMKDNGQFRVAAIVTKGEGEEKKTHNFIRSDLIGSRDECITITLRKAKLTIDQLGDNLFK</sequence>
<keyword evidence="2" id="KW-1185">Reference proteome</keyword>
<accession>A0ABR8NU33</accession>
<organism evidence="1 2">
    <name type="scientific">Marinomonas colpomeniae</name>
    <dbReference type="NCBI Taxonomy" id="2774408"/>
    <lineage>
        <taxon>Bacteria</taxon>
        <taxon>Pseudomonadati</taxon>
        <taxon>Pseudomonadota</taxon>
        <taxon>Gammaproteobacteria</taxon>
        <taxon>Oceanospirillales</taxon>
        <taxon>Oceanospirillaceae</taxon>
        <taxon>Marinomonas</taxon>
    </lineage>
</organism>
<reference evidence="1 2" key="1">
    <citation type="submission" date="2020-09" db="EMBL/GenBank/DDBJ databases">
        <title>Marinomonas sp. nov., isolated from the cysticercosis algae of Qingdao, China.</title>
        <authorList>
            <person name="Sun X."/>
        </authorList>
    </citation>
    <scope>NUCLEOTIDE SEQUENCE [LARGE SCALE GENOMIC DNA]</scope>
    <source>
        <strain evidence="1 2">SM2066</strain>
    </source>
</reference>
<dbReference type="InterPro" id="IPR018772">
    <property type="entry name" value="Transcription_activator_HlyU"/>
</dbReference>
<dbReference type="EMBL" id="JACYFC010000001">
    <property type="protein sequence ID" value="MBD5769565.1"/>
    <property type="molecule type" value="Genomic_DNA"/>
</dbReference>
<dbReference type="Proteomes" id="UP000604161">
    <property type="component" value="Unassembled WGS sequence"/>
</dbReference>
<name>A0ABR8NU33_9GAMM</name>
<comment type="caution">
    <text evidence="1">The sequence shown here is derived from an EMBL/GenBank/DDBJ whole genome shotgun (WGS) entry which is preliminary data.</text>
</comment>
<dbReference type="Pfam" id="PF10115">
    <property type="entry name" value="HlyU"/>
    <property type="match status" value="1"/>
</dbReference>
<evidence type="ECO:0000313" key="1">
    <source>
        <dbReference type="EMBL" id="MBD5769565.1"/>
    </source>
</evidence>